<dbReference type="SUPFAM" id="SSF52047">
    <property type="entry name" value="RNI-like"/>
    <property type="match status" value="1"/>
</dbReference>
<organism evidence="3 4">
    <name type="scientific">Rhododendron williamsianum</name>
    <dbReference type="NCBI Taxonomy" id="262921"/>
    <lineage>
        <taxon>Eukaryota</taxon>
        <taxon>Viridiplantae</taxon>
        <taxon>Streptophyta</taxon>
        <taxon>Embryophyta</taxon>
        <taxon>Tracheophyta</taxon>
        <taxon>Spermatophyta</taxon>
        <taxon>Magnoliopsida</taxon>
        <taxon>eudicotyledons</taxon>
        <taxon>Gunneridae</taxon>
        <taxon>Pentapetalae</taxon>
        <taxon>asterids</taxon>
        <taxon>Ericales</taxon>
        <taxon>Ericaceae</taxon>
        <taxon>Ericoideae</taxon>
        <taxon>Rhodoreae</taxon>
        <taxon>Rhododendron</taxon>
    </lineage>
</organism>
<dbReference type="Gene3D" id="3.80.10.10">
    <property type="entry name" value="Ribonuclease Inhibitor"/>
    <property type="match status" value="1"/>
</dbReference>
<evidence type="ECO:0000313" key="3">
    <source>
        <dbReference type="EMBL" id="KAE9464533.1"/>
    </source>
</evidence>
<comment type="caution">
    <text evidence="3">The sequence shown here is derived from an EMBL/GenBank/DDBJ whole genome shotgun (WGS) entry which is preliminary data.</text>
</comment>
<dbReference type="EMBL" id="QEFC01000333">
    <property type="protein sequence ID" value="KAE9464533.1"/>
    <property type="molecule type" value="Genomic_DNA"/>
</dbReference>
<dbReference type="OrthoDB" id="646178at2759"/>
<sequence>MDETPVSHKLETLRLDTLIRSFKLETNSVNLSRYENLRKLHLHGTRMSELPQHDKLPPNLTKITLERTHLEKDPMETLKKLQNLKMLKLGRMSYTGEKLACSGEPGNFPQLEVLEVKGLYELEMVVVEEGGMPRLKDFHIFRCDPETRIPDGMRKIMRTTM</sequence>
<protein>
    <recommendedName>
        <fullName evidence="2">Disease resistance R13L4/SHOC-2-like LRR domain-containing protein</fullName>
    </recommendedName>
</protein>
<keyword evidence="1" id="KW-0677">Repeat</keyword>
<dbReference type="InterPro" id="IPR055414">
    <property type="entry name" value="LRR_R13L4/SHOC2-like"/>
</dbReference>
<dbReference type="InterPro" id="IPR032675">
    <property type="entry name" value="LRR_dom_sf"/>
</dbReference>
<name>A0A6A4LZC2_9ERIC</name>
<dbReference type="Proteomes" id="UP000428333">
    <property type="component" value="Linkage Group LG02"/>
</dbReference>
<accession>A0A6A4LZC2</accession>
<dbReference type="AlphaFoldDB" id="A0A6A4LZC2"/>
<gene>
    <name evidence="3" type="ORF">C3L33_03640</name>
</gene>
<evidence type="ECO:0000256" key="1">
    <source>
        <dbReference type="ARBA" id="ARBA00022737"/>
    </source>
</evidence>
<dbReference type="PANTHER" id="PTHR15140">
    <property type="entry name" value="TUBULIN-SPECIFIC CHAPERONE E"/>
    <property type="match status" value="1"/>
</dbReference>
<reference evidence="3 4" key="1">
    <citation type="journal article" date="2019" name="Genome Biol. Evol.">
        <title>The Rhododendron genome and chromosomal organization provide insight into shared whole-genome duplications across the heath family (Ericaceae).</title>
        <authorList>
            <person name="Soza V.L."/>
            <person name="Lindsley D."/>
            <person name="Waalkes A."/>
            <person name="Ramage E."/>
            <person name="Patwardhan R.P."/>
            <person name="Burton J.N."/>
            <person name="Adey A."/>
            <person name="Kumar A."/>
            <person name="Qiu R."/>
            <person name="Shendure J."/>
            <person name="Hall B."/>
        </authorList>
    </citation>
    <scope>NUCLEOTIDE SEQUENCE [LARGE SCALE GENOMIC DNA]</scope>
    <source>
        <strain evidence="3">RSF 1966-606</strain>
    </source>
</reference>
<feature type="domain" description="Disease resistance R13L4/SHOC-2-like LRR" evidence="2">
    <location>
        <begin position="8"/>
        <end position="140"/>
    </location>
</feature>
<evidence type="ECO:0000313" key="4">
    <source>
        <dbReference type="Proteomes" id="UP000428333"/>
    </source>
</evidence>
<feature type="non-terminal residue" evidence="3">
    <location>
        <position position="1"/>
    </location>
</feature>
<evidence type="ECO:0000259" key="2">
    <source>
        <dbReference type="Pfam" id="PF23598"/>
    </source>
</evidence>
<dbReference type="PANTHER" id="PTHR15140:SF6">
    <property type="entry name" value="TUBULIN-SPECIFIC CHAPERONE COFACTOR E-LIKE PROTEIN"/>
    <property type="match status" value="1"/>
</dbReference>
<proteinExistence type="predicted"/>
<dbReference type="Pfam" id="PF23598">
    <property type="entry name" value="LRR_14"/>
    <property type="match status" value="1"/>
</dbReference>
<keyword evidence="4" id="KW-1185">Reference proteome</keyword>